<evidence type="ECO:0008006" key="3">
    <source>
        <dbReference type="Google" id="ProtNLM"/>
    </source>
</evidence>
<gene>
    <name evidence="1" type="ORF">F3059_05975</name>
</gene>
<comment type="caution">
    <text evidence="1">The sequence shown here is derived from an EMBL/GenBank/DDBJ whole genome shotgun (WGS) entry which is preliminary data.</text>
</comment>
<proteinExistence type="predicted"/>
<name>A0A6N6M5K9_9FLAO</name>
<dbReference type="PROSITE" id="PS51257">
    <property type="entry name" value="PROKAR_LIPOPROTEIN"/>
    <property type="match status" value="1"/>
</dbReference>
<sequence length="119" mass="13941">MRKVFVLFIVIVIVSSCNLKSKSYYIIEYNDKIDSFYTKINDIPLCEIAPTLTEKYEGIESLTKKDLKRIRRSLKRCDCKTGFIYGLYDSYSEKRIIAGCDSINPTRYGIRLENFKLIE</sequence>
<dbReference type="AlphaFoldDB" id="A0A6N6M5K9"/>
<dbReference type="EMBL" id="WACR01000004">
    <property type="protein sequence ID" value="KAB1064899.1"/>
    <property type="molecule type" value="Genomic_DNA"/>
</dbReference>
<accession>A0A6N6M5K9</accession>
<protein>
    <recommendedName>
        <fullName evidence="3">Lipoprotein</fullName>
    </recommendedName>
</protein>
<dbReference type="RefSeq" id="WP_151167219.1">
    <property type="nucleotide sequence ID" value="NZ_WACR01000004.1"/>
</dbReference>
<evidence type="ECO:0000313" key="1">
    <source>
        <dbReference type="EMBL" id="KAB1064899.1"/>
    </source>
</evidence>
<organism evidence="1 2">
    <name type="scientific">Salibacter halophilus</name>
    <dbReference type="NCBI Taxonomy" id="1803916"/>
    <lineage>
        <taxon>Bacteria</taxon>
        <taxon>Pseudomonadati</taxon>
        <taxon>Bacteroidota</taxon>
        <taxon>Flavobacteriia</taxon>
        <taxon>Flavobacteriales</taxon>
        <taxon>Salibacteraceae</taxon>
        <taxon>Salibacter</taxon>
    </lineage>
</organism>
<reference evidence="1 2" key="1">
    <citation type="submission" date="2019-09" db="EMBL/GenBank/DDBJ databases">
        <title>Genomes of Cryomorphaceae.</title>
        <authorList>
            <person name="Bowman J.P."/>
        </authorList>
    </citation>
    <scope>NUCLEOTIDE SEQUENCE [LARGE SCALE GENOMIC DNA]</scope>
    <source>
        <strain evidence="1 2">KCTC 52047</strain>
    </source>
</reference>
<dbReference type="Proteomes" id="UP000435357">
    <property type="component" value="Unassembled WGS sequence"/>
</dbReference>
<evidence type="ECO:0000313" key="2">
    <source>
        <dbReference type="Proteomes" id="UP000435357"/>
    </source>
</evidence>
<keyword evidence="2" id="KW-1185">Reference proteome</keyword>